<evidence type="ECO:0000313" key="3">
    <source>
        <dbReference type="Proteomes" id="UP000215896"/>
    </source>
</evidence>
<dbReference type="EMBL" id="NMVO01000013">
    <property type="protein sequence ID" value="OYO13504.1"/>
    <property type="molecule type" value="Genomic_DNA"/>
</dbReference>
<feature type="domain" description="FAD dependent oxidoreductase" evidence="1">
    <location>
        <begin position="4"/>
        <end position="312"/>
    </location>
</feature>
<dbReference type="AlphaFoldDB" id="A0A255GKJ8"/>
<dbReference type="Pfam" id="PF01266">
    <property type="entry name" value="DAO"/>
    <property type="match status" value="1"/>
</dbReference>
<keyword evidence="3" id="KW-1185">Reference proteome</keyword>
<dbReference type="Proteomes" id="UP000215896">
    <property type="component" value="Unassembled WGS sequence"/>
</dbReference>
<dbReference type="Gene3D" id="3.30.9.10">
    <property type="entry name" value="D-Amino Acid Oxidase, subunit A, domain 2"/>
    <property type="match status" value="1"/>
</dbReference>
<proteinExistence type="predicted"/>
<accession>A0A255GKJ8</accession>
<dbReference type="SUPFAM" id="SSF51971">
    <property type="entry name" value="Nucleotide-binding domain"/>
    <property type="match status" value="1"/>
</dbReference>
<dbReference type="Gene3D" id="3.50.50.60">
    <property type="entry name" value="FAD/NAD(P)-binding domain"/>
    <property type="match status" value="1"/>
</dbReference>
<evidence type="ECO:0000313" key="2">
    <source>
        <dbReference type="EMBL" id="OYO13504.1"/>
    </source>
</evidence>
<gene>
    <name evidence="2" type="ORF">CGZ94_11075</name>
</gene>
<dbReference type="InterPro" id="IPR036188">
    <property type="entry name" value="FAD/NAD-bd_sf"/>
</dbReference>
<protein>
    <recommendedName>
        <fullName evidence="1">FAD dependent oxidoreductase domain-containing protein</fullName>
    </recommendedName>
</protein>
<dbReference type="RefSeq" id="WP_094405644.1">
    <property type="nucleotide sequence ID" value="NZ_NMVO01000013.1"/>
</dbReference>
<name>A0A255GKJ8_9ACTN</name>
<dbReference type="OrthoDB" id="3730196at2"/>
<dbReference type="InterPro" id="IPR006076">
    <property type="entry name" value="FAD-dep_OxRdtase"/>
</dbReference>
<sequence length="362" mass="38854">MSERVTVIGAGITGLTVGLLAARAGLRTEVVDPQLRPGQRTGLMGAPAGLQQELQYHHVLRWHGAGGLQAYADQVRRGQRFVLAAAADAGVPVRFADQATLTADGKEAFWLRHEVHAMRRAGVPAEFTDETGLPFSARPMLVTGDQPVLDPAAYRDGLLETFTEAGGVVEDRPRGGAGGWLVSTTPEPAFDRVLLGPRLRSSEWSWLELTSEDPAAFPGRSGTDLDDGGRLWIRTAEDRLLLGSRRDDGRARAASWFPDARITDAWRARATASLDAAPFVGFAGRAAERRLVACGFDAWELTLGTAAALQLAAVLTGGGTGRAELPWAPIRVPRPLSLLGAGWSRARHGLKISPVSPFPRRR</sequence>
<evidence type="ECO:0000259" key="1">
    <source>
        <dbReference type="Pfam" id="PF01266"/>
    </source>
</evidence>
<organism evidence="2 3">
    <name type="scientific">Enemella evansiae</name>
    <dbReference type="NCBI Taxonomy" id="2016499"/>
    <lineage>
        <taxon>Bacteria</taxon>
        <taxon>Bacillati</taxon>
        <taxon>Actinomycetota</taxon>
        <taxon>Actinomycetes</taxon>
        <taxon>Propionibacteriales</taxon>
        <taxon>Propionibacteriaceae</taxon>
        <taxon>Enemella</taxon>
    </lineage>
</organism>
<reference evidence="2 3" key="1">
    <citation type="submission" date="2017-07" db="EMBL/GenBank/DDBJ databases">
        <title>Draft whole genome sequences of clinical Proprionibacteriaceae strains.</title>
        <authorList>
            <person name="Bernier A.-M."/>
            <person name="Bernard K."/>
            <person name="Domingo M.-C."/>
        </authorList>
    </citation>
    <scope>NUCLEOTIDE SEQUENCE [LARGE SCALE GENOMIC DNA]</scope>
    <source>
        <strain evidence="2 3">NML 030167</strain>
    </source>
</reference>
<comment type="caution">
    <text evidence="2">The sequence shown here is derived from an EMBL/GenBank/DDBJ whole genome shotgun (WGS) entry which is preliminary data.</text>
</comment>